<sequence length="151" mass="16554">MTDKNPKLEVPTEMREFAERSIDQARKAMDGFVSAAMKAMDTFEGSTSTAGTSMKDMRHKTFSYAEQNLTAAFDHAQKLVKAKDPSEAMKLQAEFMQSQFATMQKQMAEFGEVAKASMTDAQKTMAEASKTMTENVSAATKAATDAAQPKK</sequence>
<feature type="domain" description="Phasin" evidence="1">
    <location>
        <begin position="32"/>
        <end position="127"/>
    </location>
</feature>
<reference evidence="2 4" key="1">
    <citation type="submission" date="2015-09" db="EMBL/GenBank/DDBJ databases">
        <title>Identification and resolution of microdiversity through metagenomic sequencing of parallel consortia.</title>
        <authorList>
            <person name="Nelson W.C."/>
            <person name="Romine M.F."/>
            <person name="Lindemann S.R."/>
        </authorList>
    </citation>
    <scope>NUCLEOTIDE SEQUENCE [LARGE SCALE GENOMIC DNA]</scope>
    <source>
        <strain evidence="2">HL-109</strain>
    </source>
</reference>
<accession>A0A0P7XYI6</accession>
<dbReference type="RefSeq" id="WP_074446329.1">
    <property type="nucleotide sequence ID" value="NZ_FMBM01000003.1"/>
</dbReference>
<dbReference type="AlphaFoldDB" id="A0A0P7XYI6"/>
<evidence type="ECO:0000313" key="2">
    <source>
        <dbReference type="EMBL" id="KPQ12814.1"/>
    </source>
</evidence>
<dbReference type="STRING" id="1653334.GA0071312_3516"/>
<evidence type="ECO:0000259" key="1">
    <source>
        <dbReference type="Pfam" id="PF09361"/>
    </source>
</evidence>
<evidence type="ECO:0000313" key="5">
    <source>
        <dbReference type="Proteomes" id="UP000182800"/>
    </source>
</evidence>
<comment type="caution">
    <text evidence="2">The sequence shown here is derived from an EMBL/GenBank/DDBJ whole genome shotgun (WGS) entry which is preliminary data.</text>
</comment>
<evidence type="ECO:0000313" key="3">
    <source>
        <dbReference type="EMBL" id="SCC82511.1"/>
    </source>
</evidence>
<proteinExistence type="predicted"/>
<name>A0A0P7XYI6_9HYPH</name>
<dbReference type="InterPro" id="IPR018968">
    <property type="entry name" value="Phasin"/>
</dbReference>
<gene>
    <name evidence="3" type="ORF">GA0071312_3516</name>
    <name evidence="2" type="ORF">HLUCCO17_01570</name>
</gene>
<dbReference type="EMBL" id="LJSX01000001">
    <property type="protein sequence ID" value="KPQ12814.1"/>
    <property type="molecule type" value="Genomic_DNA"/>
</dbReference>
<protein>
    <submittedName>
        <fullName evidence="2">Phasin</fullName>
    </submittedName>
</protein>
<dbReference type="Proteomes" id="UP000182800">
    <property type="component" value="Unassembled WGS sequence"/>
</dbReference>
<dbReference type="Proteomes" id="UP000050497">
    <property type="component" value="Unassembled WGS sequence"/>
</dbReference>
<keyword evidence="5" id="KW-1185">Reference proteome</keyword>
<dbReference type="NCBIfam" id="TIGR01985">
    <property type="entry name" value="phasin_2"/>
    <property type="match status" value="1"/>
</dbReference>
<evidence type="ECO:0000313" key="4">
    <source>
        <dbReference type="Proteomes" id="UP000050497"/>
    </source>
</evidence>
<organism evidence="2 4">
    <name type="scientific">Saliniramus fredricksonii</name>
    <dbReference type="NCBI Taxonomy" id="1653334"/>
    <lineage>
        <taxon>Bacteria</taxon>
        <taxon>Pseudomonadati</taxon>
        <taxon>Pseudomonadota</taxon>
        <taxon>Alphaproteobacteria</taxon>
        <taxon>Hyphomicrobiales</taxon>
        <taxon>Salinarimonadaceae</taxon>
        <taxon>Saliniramus</taxon>
    </lineage>
</organism>
<dbReference type="EMBL" id="FMBM01000003">
    <property type="protein sequence ID" value="SCC82511.1"/>
    <property type="molecule type" value="Genomic_DNA"/>
</dbReference>
<dbReference type="InterPro" id="IPR010234">
    <property type="entry name" value="Phasin_subfam-2"/>
</dbReference>
<reference evidence="3 5" key="2">
    <citation type="submission" date="2016-08" db="EMBL/GenBank/DDBJ databases">
        <authorList>
            <person name="Varghese N."/>
            <person name="Submissions Spin"/>
        </authorList>
    </citation>
    <scope>NUCLEOTIDE SEQUENCE [LARGE SCALE GENOMIC DNA]</scope>
    <source>
        <strain evidence="3 5">HL-109</strain>
    </source>
</reference>
<dbReference type="Pfam" id="PF09361">
    <property type="entry name" value="Phasin_2"/>
    <property type="match status" value="1"/>
</dbReference>